<dbReference type="InterPro" id="IPR015867">
    <property type="entry name" value="N-reg_PII/ATP_PRibTrfase_C"/>
</dbReference>
<comment type="similarity">
    <text evidence="1">Belongs to the UPF0166 family.</text>
</comment>
<gene>
    <name evidence="2" type="ORF">SYNTR_0049</name>
</gene>
<dbReference type="KEGG" id="salq:SYNTR_0049"/>
<dbReference type="SUPFAM" id="SSF54913">
    <property type="entry name" value="GlnB-like"/>
    <property type="match status" value="1"/>
</dbReference>
<dbReference type="PANTHER" id="PTHR35983:SF1">
    <property type="entry name" value="UPF0166 PROTEIN TM_0021"/>
    <property type="match status" value="1"/>
</dbReference>
<evidence type="ECO:0000313" key="3">
    <source>
        <dbReference type="Proteomes" id="UP000426444"/>
    </source>
</evidence>
<dbReference type="Proteomes" id="UP000426444">
    <property type="component" value="Chromosome"/>
</dbReference>
<dbReference type="AlphaFoldDB" id="A0A6I6DCM1"/>
<evidence type="ECO:0000313" key="2">
    <source>
        <dbReference type="EMBL" id="QGT98642.1"/>
    </source>
</evidence>
<dbReference type="EMBL" id="CP046457">
    <property type="protein sequence ID" value="QGT98642.1"/>
    <property type="molecule type" value="Genomic_DNA"/>
</dbReference>
<dbReference type="RefSeq" id="WP_156202615.1">
    <property type="nucleotide sequence ID" value="NZ_CP046457.1"/>
</dbReference>
<reference evidence="3" key="1">
    <citation type="journal article" date="2019" name="Microbiology">
        <title>Complete Genome Sequence of an Uncultured Bacterium of the Candidate Phylum Bipolaricaulota.</title>
        <authorList>
            <person name="Kadnikov V.V."/>
            <person name="Mardanov A.V."/>
            <person name="Beletsky A.V."/>
            <person name="Frank Y.A."/>
            <person name="Karnachuk O.V."/>
            <person name="Ravin N.V."/>
        </authorList>
    </citation>
    <scope>NUCLEOTIDE SEQUENCE [LARGE SCALE GENOMIC DNA]</scope>
</reference>
<dbReference type="PANTHER" id="PTHR35983">
    <property type="entry name" value="UPF0166 PROTEIN TM_0021"/>
    <property type="match status" value="1"/>
</dbReference>
<dbReference type="InterPro" id="IPR011322">
    <property type="entry name" value="N-reg_PII-like_a/b"/>
</dbReference>
<accession>A0A6I6DCM1</accession>
<evidence type="ECO:0000256" key="1">
    <source>
        <dbReference type="ARBA" id="ARBA00010554"/>
    </source>
</evidence>
<dbReference type="OrthoDB" id="9795599at2"/>
<dbReference type="Pfam" id="PF02641">
    <property type="entry name" value="DUF190"/>
    <property type="match status" value="1"/>
</dbReference>
<name>A0A6I6DCM1_9FIRM</name>
<proteinExistence type="inferred from homology"/>
<dbReference type="Gene3D" id="3.30.70.120">
    <property type="match status" value="1"/>
</dbReference>
<keyword evidence="3" id="KW-1185">Reference proteome</keyword>
<organism evidence="2 3">
    <name type="scientific">Candidatus Syntrophocurvum alkaliphilum</name>
    <dbReference type="NCBI Taxonomy" id="2293317"/>
    <lineage>
        <taxon>Bacteria</taxon>
        <taxon>Bacillati</taxon>
        <taxon>Bacillota</taxon>
        <taxon>Clostridia</taxon>
        <taxon>Eubacteriales</taxon>
        <taxon>Syntrophomonadaceae</taxon>
        <taxon>Candidatus Syntrophocurvum</taxon>
    </lineage>
</organism>
<dbReference type="InterPro" id="IPR003793">
    <property type="entry name" value="UPF0166"/>
</dbReference>
<sequence length="126" mass="14177">MGKFKFSGPAKRLRIYIGEQAKYKGISLYHALVLKAKEMDMAGITVIKGIEGFGANVRIQTSRLVELSSDLPIIVEVVDSTDYIDNYILAIEHLIEDGLVTIDDVEIIKYSSYLGGRLKRLQRENE</sequence>
<protein>
    <submittedName>
        <fullName evidence="2">Uncharacterized protein</fullName>
    </submittedName>
</protein>